<evidence type="ECO:0000313" key="3">
    <source>
        <dbReference type="RefSeq" id="XP_023573123.1"/>
    </source>
</evidence>
<dbReference type="RefSeq" id="XP_023573123.1">
    <property type="nucleotide sequence ID" value="XM_023717355.1"/>
</dbReference>
<gene>
    <name evidence="3" type="primary">LOC111817230</name>
</gene>
<proteinExistence type="predicted"/>
<dbReference type="Proteomes" id="UP000515203">
    <property type="component" value="Unplaced"/>
</dbReference>
<sequence length="99" mass="10774">MYFAKKHNKKGFKKMQANSAKAMSACAEAIRALVKPKEVKPKVIPKGVDHKITRLAYIAHPKFGKRICARIAKDPKAKTPASAPAQVPKAAQAPMKAPQ</sequence>
<dbReference type="InParanoid" id="A0A6P6EM28"/>
<feature type="region of interest" description="Disordered" evidence="1">
    <location>
        <begin position="74"/>
        <end position="99"/>
    </location>
</feature>
<accession>A0A6P6EM28</accession>
<feature type="compositionally biased region" description="Low complexity" evidence="1">
    <location>
        <begin position="80"/>
        <end position="99"/>
    </location>
</feature>
<evidence type="ECO:0000256" key="1">
    <source>
        <dbReference type="SAM" id="MobiDB-lite"/>
    </source>
</evidence>
<name>A0A6P6EM28_OCTDE</name>
<protein>
    <submittedName>
        <fullName evidence="3">60S ribosomal protein L29-like</fullName>
    </submittedName>
</protein>
<dbReference type="AlphaFoldDB" id="A0A6P6EM28"/>
<organism evidence="2 3">
    <name type="scientific">Octodon degus</name>
    <name type="common">Degu</name>
    <name type="synonym">Sciurus degus</name>
    <dbReference type="NCBI Taxonomy" id="10160"/>
    <lineage>
        <taxon>Eukaryota</taxon>
        <taxon>Metazoa</taxon>
        <taxon>Chordata</taxon>
        <taxon>Craniata</taxon>
        <taxon>Vertebrata</taxon>
        <taxon>Euteleostomi</taxon>
        <taxon>Mammalia</taxon>
        <taxon>Eutheria</taxon>
        <taxon>Euarchontoglires</taxon>
        <taxon>Glires</taxon>
        <taxon>Rodentia</taxon>
        <taxon>Hystricomorpha</taxon>
        <taxon>Octodontidae</taxon>
        <taxon>Octodon</taxon>
    </lineage>
</organism>
<dbReference type="OrthoDB" id="9634190at2759"/>
<reference evidence="3" key="1">
    <citation type="submission" date="2025-08" db="UniProtKB">
        <authorList>
            <consortium name="RefSeq"/>
        </authorList>
    </citation>
    <scope>IDENTIFICATION</scope>
</reference>
<evidence type="ECO:0000313" key="2">
    <source>
        <dbReference type="Proteomes" id="UP000515203"/>
    </source>
</evidence>
<keyword evidence="2" id="KW-1185">Reference proteome</keyword>
<dbReference type="GeneID" id="111817230"/>